<dbReference type="InterPro" id="IPR009057">
    <property type="entry name" value="Homeodomain-like_sf"/>
</dbReference>
<gene>
    <name evidence="5" type="ORF">LG649_07265</name>
</gene>
<keyword evidence="1" id="KW-0805">Transcription regulation</keyword>
<dbReference type="PROSITE" id="PS01124">
    <property type="entry name" value="HTH_ARAC_FAMILY_2"/>
    <property type="match status" value="1"/>
</dbReference>
<protein>
    <submittedName>
        <fullName evidence="5">Helix-turn-helix domain-containing protein</fullName>
    </submittedName>
</protein>
<name>A0A9X1I1R3_9FLAO</name>
<evidence type="ECO:0000256" key="1">
    <source>
        <dbReference type="ARBA" id="ARBA00023015"/>
    </source>
</evidence>
<evidence type="ECO:0000313" key="5">
    <source>
        <dbReference type="EMBL" id="MCB4798637.1"/>
    </source>
</evidence>
<dbReference type="PANTHER" id="PTHR43280">
    <property type="entry name" value="ARAC-FAMILY TRANSCRIPTIONAL REGULATOR"/>
    <property type="match status" value="1"/>
</dbReference>
<evidence type="ECO:0000256" key="3">
    <source>
        <dbReference type="ARBA" id="ARBA00023163"/>
    </source>
</evidence>
<comment type="caution">
    <text evidence="5">The sequence shown here is derived from an EMBL/GenBank/DDBJ whole genome shotgun (WGS) entry which is preliminary data.</text>
</comment>
<dbReference type="AlphaFoldDB" id="A0A9X1I1R3"/>
<dbReference type="SMART" id="SM00342">
    <property type="entry name" value="HTH_ARAC"/>
    <property type="match status" value="1"/>
</dbReference>
<accession>A0A9X1I1R3</accession>
<keyword evidence="6" id="KW-1185">Reference proteome</keyword>
<reference evidence="5" key="1">
    <citation type="submission" date="2021-10" db="EMBL/GenBank/DDBJ databases">
        <title>Tamlana sargassums sp. nov., and Tamlana laminarinivorans sp. nov., two new bacteria isolated from the brown alga.</title>
        <authorList>
            <person name="Li J."/>
        </authorList>
    </citation>
    <scope>NUCLEOTIDE SEQUENCE</scope>
    <source>
        <strain evidence="5">PT2-4</strain>
    </source>
</reference>
<evidence type="ECO:0000259" key="4">
    <source>
        <dbReference type="PROSITE" id="PS01124"/>
    </source>
</evidence>
<dbReference type="GO" id="GO:0003700">
    <property type="term" value="F:DNA-binding transcription factor activity"/>
    <property type="evidence" value="ECO:0007669"/>
    <property type="project" value="InterPro"/>
</dbReference>
<dbReference type="Proteomes" id="UP001139199">
    <property type="component" value="Unassembled WGS sequence"/>
</dbReference>
<dbReference type="Pfam" id="PF12833">
    <property type="entry name" value="HTH_18"/>
    <property type="match status" value="1"/>
</dbReference>
<dbReference type="GO" id="GO:0043565">
    <property type="term" value="F:sequence-specific DNA binding"/>
    <property type="evidence" value="ECO:0007669"/>
    <property type="project" value="InterPro"/>
</dbReference>
<feature type="domain" description="HTH araC/xylS-type" evidence="4">
    <location>
        <begin position="195"/>
        <end position="301"/>
    </location>
</feature>
<dbReference type="RefSeq" id="WP_226542817.1">
    <property type="nucleotide sequence ID" value="NZ_JAJAPW010000003.1"/>
</dbReference>
<dbReference type="SUPFAM" id="SSF46689">
    <property type="entry name" value="Homeodomain-like"/>
    <property type="match status" value="1"/>
</dbReference>
<dbReference type="PANTHER" id="PTHR43280:SF32">
    <property type="entry name" value="TRANSCRIPTIONAL REGULATORY PROTEIN"/>
    <property type="match status" value="1"/>
</dbReference>
<organism evidence="5 6">
    <name type="scientific">Neotamlana laminarinivorans</name>
    <dbReference type="NCBI Taxonomy" id="2883124"/>
    <lineage>
        <taxon>Bacteria</taxon>
        <taxon>Pseudomonadati</taxon>
        <taxon>Bacteroidota</taxon>
        <taxon>Flavobacteriia</taxon>
        <taxon>Flavobacteriales</taxon>
        <taxon>Flavobacteriaceae</taxon>
        <taxon>Neotamlana</taxon>
    </lineage>
</organism>
<keyword evidence="2" id="KW-0238">DNA-binding</keyword>
<proteinExistence type="predicted"/>
<keyword evidence="3" id="KW-0804">Transcription</keyword>
<dbReference type="InterPro" id="IPR018060">
    <property type="entry name" value="HTH_AraC"/>
</dbReference>
<evidence type="ECO:0000256" key="2">
    <source>
        <dbReference type="ARBA" id="ARBA00023125"/>
    </source>
</evidence>
<evidence type="ECO:0000313" key="6">
    <source>
        <dbReference type="Proteomes" id="UP001139199"/>
    </source>
</evidence>
<sequence>MQHFKNIATFYKAINIEPPKNTYFDVRRFEDNMTNLSSILNPVKHNFFGISLKLDGNGKAMYGPFTKLLNDPSIMVNTPFQIISWDITLNWKGYYIIFTEEFIAQSKLLNSVINEFDYFKLDKAIPFEITKKEALKLLKTFEDLYEENNNKTLYSTEIIESQLIVLLNFVKRLYTKHINLNQVTHNSKTETKSLLKFQSLLNSSFEKSNTSYTNNTHSPSYYAELLAIHPNHLNAIIKQTTGKTTKSLINNHIINLAKSRLIQTTLSIKEIAYELHFKTPNSFSSFFKKYTNLTPNTYRKKHSL</sequence>
<dbReference type="EMBL" id="JAJAPW010000003">
    <property type="protein sequence ID" value="MCB4798637.1"/>
    <property type="molecule type" value="Genomic_DNA"/>
</dbReference>
<dbReference type="Gene3D" id="1.10.10.60">
    <property type="entry name" value="Homeodomain-like"/>
    <property type="match status" value="1"/>
</dbReference>